<dbReference type="AlphaFoldDB" id="A0AAD3NRI9"/>
<evidence type="ECO:0000313" key="2">
    <source>
        <dbReference type="EMBL" id="GLJ56504.1"/>
    </source>
</evidence>
<dbReference type="Proteomes" id="UP001234787">
    <property type="component" value="Unassembled WGS sequence"/>
</dbReference>
<evidence type="ECO:0000313" key="3">
    <source>
        <dbReference type="Proteomes" id="UP001234787"/>
    </source>
</evidence>
<dbReference type="EMBL" id="BSEH01000022">
    <property type="protein sequence ID" value="GLJ56504.1"/>
    <property type="molecule type" value="Genomic_DNA"/>
</dbReference>
<sequence length="237" mass="25515">MVVVHEAGWGDIGGRLAPAVHEAGWGDIGEKKEQRKGRRWENNGMNSPPACSPYHSIGGWERLEDIELVEPGPLPTGLHRAPVGAPTVVSIGLLSLLIGINPVGVLSESSKGQGPLLRHNETLVNWNDRQYRIRQKPAFRVGRAATNWNHIGGQERSTPCKGGRSGWVSEHEKRSWHYNPHPTNNNYFKGGKGGKGGSKRRRGRAPTAAGGAEEGIIPSAIDPPTCDEREGDAGIGG</sequence>
<comment type="caution">
    <text evidence="2">The sequence shown here is derived from an EMBL/GenBank/DDBJ whole genome shotgun (WGS) entry which is preliminary data.</text>
</comment>
<feature type="region of interest" description="Disordered" evidence="1">
    <location>
        <begin position="30"/>
        <end position="50"/>
    </location>
</feature>
<gene>
    <name evidence="2" type="ORF">SUGI_1226440</name>
</gene>
<evidence type="ECO:0000256" key="1">
    <source>
        <dbReference type="SAM" id="MobiDB-lite"/>
    </source>
</evidence>
<feature type="compositionally biased region" description="Low complexity" evidence="1">
    <location>
        <begin position="205"/>
        <end position="218"/>
    </location>
</feature>
<organism evidence="2 3">
    <name type="scientific">Cryptomeria japonica</name>
    <name type="common">Japanese cedar</name>
    <name type="synonym">Cupressus japonica</name>
    <dbReference type="NCBI Taxonomy" id="3369"/>
    <lineage>
        <taxon>Eukaryota</taxon>
        <taxon>Viridiplantae</taxon>
        <taxon>Streptophyta</taxon>
        <taxon>Embryophyta</taxon>
        <taxon>Tracheophyta</taxon>
        <taxon>Spermatophyta</taxon>
        <taxon>Pinopsida</taxon>
        <taxon>Pinidae</taxon>
        <taxon>Conifers II</taxon>
        <taxon>Cupressales</taxon>
        <taxon>Cupressaceae</taxon>
        <taxon>Cryptomeria</taxon>
    </lineage>
</organism>
<proteinExistence type="predicted"/>
<feature type="compositionally biased region" description="Basic and acidic residues" evidence="1">
    <location>
        <begin position="226"/>
        <end position="237"/>
    </location>
</feature>
<feature type="region of interest" description="Disordered" evidence="1">
    <location>
        <begin position="150"/>
        <end position="237"/>
    </location>
</feature>
<accession>A0AAD3NRI9</accession>
<reference evidence="2" key="1">
    <citation type="submission" date="2022-12" db="EMBL/GenBank/DDBJ databases">
        <title>Chromosome-Level Genome Assembly of Japanese Cedar (Cryptomeriajaponica D. Don).</title>
        <authorList>
            <person name="Fujino T."/>
            <person name="Yamaguchi K."/>
            <person name="Yokoyama T."/>
            <person name="Hamanaka T."/>
            <person name="Harazono Y."/>
            <person name="Kamada H."/>
            <person name="Kobayashi W."/>
            <person name="Ujino-Ihara T."/>
            <person name="Uchiyama K."/>
            <person name="Matsumoto A."/>
            <person name="Izuno A."/>
            <person name="Tsumura Y."/>
            <person name="Toyoda A."/>
            <person name="Shigenobu S."/>
            <person name="Moriguchi Y."/>
            <person name="Ueno S."/>
            <person name="Kasahara M."/>
        </authorList>
    </citation>
    <scope>NUCLEOTIDE SEQUENCE</scope>
</reference>
<name>A0AAD3NRI9_CRYJA</name>
<keyword evidence="3" id="KW-1185">Reference proteome</keyword>
<protein>
    <submittedName>
        <fullName evidence="2">Uncharacterized protein</fullName>
    </submittedName>
</protein>